<gene>
    <name evidence="1" type="ORF">NX722_05615</name>
</gene>
<organism evidence="1 2">
    <name type="scientific">Endozoicomonas gorgoniicola</name>
    <dbReference type="NCBI Taxonomy" id="1234144"/>
    <lineage>
        <taxon>Bacteria</taxon>
        <taxon>Pseudomonadati</taxon>
        <taxon>Pseudomonadota</taxon>
        <taxon>Gammaproteobacteria</taxon>
        <taxon>Oceanospirillales</taxon>
        <taxon>Endozoicomonadaceae</taxon>
        <taxon>Endozoicomonas</taxon>
    </lineage>
</organism>
<comment type="caution">
    <text evidence="1">The sequence shown here is derived from an EMBL/GenBank/DDBJ whole genome shotgun (WGS) entry which is preliminary data.</text>
</comment>
<dbReference type="EMBL" id="JAPFCC010000001">
    <property type="protein sequence ID" value="MCW7552130.1"/>
    <property type="molecule type" value="Genomic_DNA"/>
</dbReference>
<sequence length="63" mass="7309">MNASPVRQFLFDLASRLHITVGWLEKNMGCREFTEWIAYLSLDKSPPPLTADQQYAQLRKVLL</sequence>
<reference evidence="1 2" key="1">
    <citation type="submission" date="2022-10" db="EMBL/GenBank/DDBJ databases">
        <title>High-quality genome sequences of two octocoral-associated bacteria, Endozoicomonas euniceicola EF212 and Endozoicomonas gorgoniicola PS125.</title>
        <authorList>
            <person name="Chiou Y.-J."/>
            <person name="Chen Y.-H."/>
        </authorList>
    </citation>
    <scope>NUCLEOTIDE SEQUENCE [LARGE SCALE GENOMIC DNA]</scope>
    <source>
        <strain evidence="1 2">PS125</strain>
    </source>
</reference>
<accession>A0ABT3MRZ7</accession>
<evidence type="ECO:0000313" key="1">
    <source>
        <dbReference type="EMBL" id="MCW7552130.1"/>
    </source>
</evidence>
<dbReference type="Proteomes" id="UP001209854">
    <property type="component" value="Unassembled WGS sequence"/>
</dbReference>
<keyword evidence="2" id="KW-1185">Reference proteome</keyword>
<dbReference type="RefSeq" id="WP_262567108.1">
    <property type="nucleotide sequence ID" value="NZ_JAPFCC010000001.1"/>
</dbReference>
<name>A0ABT3MRZ7_9GAMM</name>
<evidence type="ECO:0000313" key="2">
    <source>
        <dbReference type="Proteomes" id="UP001209854"/>
    </source>
</evidence>
<protein>
    <submittedName>
        <fullName evidence="1">Uncharacterized protein</fullName>
    </submittedName>
</protein>
<proteinExistence type="predicted"/>